<dbReference type="GO" id="GO:0004175">
    <property type="term" value="F:endopeptidase activity"/>
    <property type="evidence" value="ECO:0007669"/>
    <property type="project" value="UniProtKB-ARBA"/>
</dbReference>
<feature type="transmembrane region" description="Helical" evidence="1">
    <location>
        <begin position="53"/>
        <end position="71"/>
    </location>
</feature>
<dbReference type="InterPro" id="IPR003675">
    <property type="entry name" value="Rce1/LyrA-like_dom"/>
</dbReference>
<keyword evidence="1" id="KW-0472">Membrane</keyword>
<feature type="transmembrane region" description="Helical" evidence="1">
    <location>
        <begin position="171"/>
        <end position="188"/>
    </location>
</feature>
<sequence>MREVTLTLERADGPDFPFGTVTGRRWLVVVLSVVAALAAFLAVGYHFHGPFSVLVPTALFVAIPLAALAYATGGRVSGLFARVRWRDVRAMVGYGVLSILATIVAGYVAGPLVGWVPPNPIFDQIADAPPLWLATFYPRTALQLLGEELLTVLPFLALLHWLTARRARTRAIVLAWVASSVWFGLVHLPAYGWNVPMCVLVVGAARLVLTWSYIRTKNLWVSTGAHIAHDWLLLTPFVLAALYGAGHA</sequence>
<dbReference type="Pfam" id="PF02517">
    <property type="entry name" value="Rce1-like"/>
    <property type="match status" value="1"/>
</dbReference>
<protein>
    <recommendedName>
        <fullName evidence="2">CAAX prenyl protease 2/Lysostaphin resistance protein A-like domain-containing protein</fullName>
    </recommendedName>
</protein>
<evidence type="ECO:0000259" key="2">
    <source>
        <dbReference type="Pfam" id="PF02517"/>
    </source>
</evidence>
<proteinExistence type="predicted"/>
<evidence type="ECO:0000256" key="1">
    <source>
        <dbReference type="SAM" id="Phobius"/>
    </source>
</evidence>
<organism evidence="3 4">
    <name type="scientific">Asanoa hainanensis</name>
    <dbReference type="NCBI Taxonomy" id="560556"/>
    <lineage>
        <taxon>Bacteria</taxon>
        <taxon>Bacillati</taxon>
        <taxon>Actinomycetota</taxon>
        <taxon>Actinomycetes</taxon>
        <taxon>Micromonosporales</taxon>
        <taxon>Micromonosporaceae</taxon>
        <taxon>Asanoa</taxon>
    </lineage>
</organism>
<name>A0A239N951_9ACTN</name>
<dbReference type="Proteomes" id="UP000198362">
    <property type="component" value="Unassembled WGS sequence"/>
</dbReference>
<feature type="transmembrane region" description="Helical" evidence="1">
    <location>
        <begin position="226"/>
        <end position="245"/>
    </location>
</feature>
<keyword evidence="1" id="KW-0812">Transmembrane</keyword>
<accession>A0A239N951</accession>
<feature type="transmembrane region" description="Helical" evidence="1">
    <location>
        <begin position="92"/>
        <end position="116"/>
    </location>
</feature>
<feature type="transmembrane region" description="Helical" evidence="1">
    <location>
        <begin position="26"/>
        <end position="47"/>
    </location>
</feature>
<dbReference type="EMBL" id="FZPH01000008">
    <property type="protein sequence ID" value="SNT51456.1"/>
    <property type="molecule type" value="Genomic_DNA"/>
</dbReference>
<evidence type="ECO:0000313" key="3">
    <source>
        <dbReference type="EMBL" id="SNT51456.1"/>
    </source>
</evidence>
<dbReference type="OrthoDB" id="2661755at2"/>
<dbReference type="AlphaFoldDB" id="A0A239N951"/>
<dbReference type="RefSeq" id="WP_089251126.1">
    <property type="nucleotide sequence ID" value="NZ_FZPH01000008.1"/>
</dbReference>
<keyword evidence="1" id="KW-1133">Transmembrane helix</keyword>
<feature type="transmembrane region" description="Helical" evidence="1">
    <location>
        <begin position="136"/>
        <end position="159"/>
    </location>
</feature>
<feature type="domain" description="CAAX prenyl protease 2/Lysostaphin resistance protein A-like" evidence="2">
    <location>
        <begin position="135"/>
        <end position="232"/>
    </location>
</feature>
<keyword evidence="4" id="KW-1185">Reference proteome</keyword>
<reference evidence="3 4" key="1">
    <citation type="submission" date="2017-06" db="EMBL/GenBank/DDBJ databases">
        <authorList>
            <person name="Kim H.J."/>
            <person name="Triplett B.A."/>
        </authorList>
    </citation>
    <scope>NUCLEOTIDE SEQUENCE [LARGE SCALE GENOMIC DNA]</scope>
    <source>
        <strain evidence="3 4">CGMCC 4.5593</strain>
    </source>
</reference>
<evidence type="ECO:0000313" key="4">
    <source>
        <dbReference type="Proteomes" id="UP000198362"/>
    </source>
</evidence>
<gene>
    <name evidence="3" type="ORF">SAMN05421812_10824</name>
</gene>
<dbReference type="GO" id="GO:0080120">
    <property type="term" value="P:CAAX-box protein maturation"/>
    <property type="evidence" value="ECO:0007669"/>
    <property type="project" value="UniProtKB-ARBA"/>
</dbReference>